<feature type="chain" id="PRO_5032683466" description="Fibrinogen C-terminal domain-containing protein" evidence="1">
    <location>
        <begin position="20"/>
        <end position="556"/>
    </location>
</feature>
<dbReference type="Pfam" id="PF00147">
    <property type="entry name" value="Fibrinogen_C"/>
    <property type="match status" value="1"/>
</dbReference>
<feature type="signal peptide" evidence="1">
    <location>
        <begin position="1"/>
        <end position="19"/>
    </location>
</feature>
<dbReference type="InterPro" id="IPR014716">
    <property type="entry name" value="Fibrinogen_a/b/g_C_1"/>
</dbReference>
<keyword evidence="1" id="KW-0732">Signal</keyword>
<dbReference type="InterPro" id="IPR050373">
    <property type="entry name" value="Fibrinogen_C-term_domain"/>
</dbReference>
<dbReference type="PANTHER" id="PTHR19143">
    <property type="entry name" value="FIBRINOGEN/TENASCIN/ANGIOPOEITIN"/>
    <property type="match status" value="1"/>
</dbReference>
<comment type="caution">
    <text evidence="3">The sequence shown here is derived from an EMBL/GenBank/DDBJ whole genome shotgun (WGS) entry which is preliminary data.</text>
</comment>
<evidence type="ECO:0000313" key="4">
    <source>
        <dbReference type="Proteomes" id="UP000663879"/>
    </source>
</evidence>
<keyword evidence="4" id="KW-1185">Reference proteome</keyword>
<evidence type="ECO:0000259" key="2">
    <source>
        <dbReference type="SMART" id="SM00186"/>
    </source>
</evidence>
<dbReference type="Proteomes" id="UP000663879">
    <property type="component" value="Unassembled WGS sequence"/>
</dbReference>
<dbReference type="InterPro" id="IPR036056">
    <property type="entry name" value="Fibrinogen-like_C"/>
</dbReference>
<dbReference type="OrthoDB" id="6130531at2759"/>
<dbReference type="AlphaFoldDB" id="A0A813U8Q4"/>
<reference evidence="3" key="1">
    <citation type="submission" date="2021-02" db="EMBL/GenBank/DDBJ databases">
        <authorList>
            <person name="Nowell W R."/>
        </authorList>
    </citation>
    <scope>NUCLEOTIDE SEQUENCE</scope>
    <source>
        <strain evidence="3">Ploen Becks lab</strain>
    </source>
</reference>
<name>A0A813U8Q4_9BILA</name>
<dbReference type="EMBL" id="CAJNOC010000945">
    <property type="protein sequence ID" value="CAF0819945.1"/>
    <property type="molecule type" value="Genomic_DNA"/>
</dbReference>
<dbReference type="SMART" id="SM00186">
    <property type="entry name" value="FBG"/>
    <property type="match status" value="1"/>
</dbReference>
<gene>
    <name evidence="3" type="ORF">OXX778_LOCUS7412</name>
</gene>
<dbReference type="InterPro" id="IPR002181">
    <property type="entry name" value="Fibrinogen_a/b/g_C_dom"/>
</dbReference>
<accession>A0A813U8Q4</accession>
<organism evidence="3 4">
    <name type="scientific">Brachionus calyciflorus</name>
    <dbReference type="NCBI Taxonomy" id="104777"/>
    <lineage>
        <taxon>Eukaryota</taxon>
        <taxon>Metazoa</taxon>
        <taxon>Spiralia</taxon>
        <taxon>Gnathifera</taxon>
        <taxon>Rotifera</taxon>
        <taxon>Eurotatoria</taxon>
        <taxon>Monogononta</taxon>
        <taxon>Pseudotrocha</taxon>
        <taxon>Ploima</taxon>
        <taxon>Brachionidae</taxon>
        <taxon>Brachionus</taxon>
    </lineage>
</organism>
<protein>
    <recommendedName>
        <fullName evidence="2">Fibrinogen C-terminal domain-containing protein</fullName>
    </recommendedName>
</protein>
<dbReference type="Gene3D" id="3.90.215.10">
    <property type="entry name" value="Gamma Fibrinogen, chain A, domain 1"/>
    <property type="match status" value="1"/>
</dbReference>
<sequence>MLEFFVISLFVLNFSNLNGLVISSDATNATRVSMRADIRKPIIDFNESKVIVWEKCGVTARTKISPIFKSVLNDQNKLSLFYNPSINSLIFEHENEDSTFSSHVVNIPENDLNTLFFSFKDPNKISIYVDCPSTTKHKFSWENENISKMTRLDLFTNAEGFDSMDKALRSFQCRSVVTGSSGSVVQFPGLLMGAKPKKTSTTETPISFTPELSQTGNPTLIYSFNHDGVLYSFNYLDGLFQIISSNGSEIYINTTRSVPPNGFYLVFSNKGLHIYDKCPYHMNEIGFWPTDMFKNKFKIETSRVYTVGNAANEELLDSYCTLTGFGNVDQAITENTCIPSDQVQNELVTIQKTLKLSNTFLPNKEQFEKLDQFKSIENFDLSFFVDSVHRVLFASRQNAPTRFFNRPISDYKEGFSDGLHNFWLGLNTLNKVTNEQTYGLRIEFKIKDILYAEEYSMFRVGNSEENYRVFVDGLKTPSFLNFMENNNTEFSALDYGLNSYIARRMLGGFWHKMFALNTEHFYCFSCETGSDEKGSFYDNSEGDFKDIRYTNMYLTL</sequence>
<evidence type="ECO:0000256" key="1">
    <source>
        <dbReference type="SAM" id="SignalP"/>
    </source>
</evidence>
<feature type="domain" description="Fibrinogen C-terminal" evidence="2">
    <location>
        <begin position="371"/>
        <end position="556"/>
    </location>
</feature>
<dbReference type="GO" id="GO:0005615">
    <property type="term" value="C:extracellular space"/>
    <property type="evidence" value="ECO:0007669"/>
    <property type="project" value="TreeGrafter"/>
</dbReference>
<proteinExistence type="predicted"/>
<evidence type="ECO:0000313" key="3">
    <source>
        <dbReference type="EMBL" id="CAF0819945.1"/>
    </source>
</evidence>
<dbReference type="SUPFAM" id="SSF56496">
    <property type="entry name" value="Fibrinogen C-terminal domain-like"/>
    <property type="match status" value="1"/>
</dbReference>